<sequence>MADDISTVVFSGHLLKQNRRGRWQKRVFRFDGLLLLCLSPKRQKLPDNVTMLTFDPSRHLADGSQTGAEFADALRRFYPTTPPMPALTNPLIASYDEFSSDVIYTKYYHMPKWIVPTSTITSIRTLVPFPPKDPSSTIARTFVIQTIDRDYVLRAPTAELFNRWTFLLSRMSANGGDHGVVDEGRRQILEAEDERMQDEEDGNEDEDEDDAGDAAVGMASRNYRGQQSGRSYDDMSSQQQQSAQFGNDAHSKNMYPQQNGSFSQPLSPYQDAHMRNQPPYPNQEAYMTNQPFSQPPFDQFQPQPSANQYFPQNYPSQPYQKPSVDVTHDAIPRLDEWHKSITELIARDGASRESMLTISTNNDTNVDGDKAPIIERGKARMSFLGPAITPPLSNGPPDARGGPAPMGMRAAGVTAISTARQLPFNQRMNPPTGTAPSPSGSSAPPSQINSRPMLRPQLQQQPQQQQQQQQQQQPQQQPQQPQQQQQFRHEQQRIYLPRPREIPHRELSHAATACIRLIRRLQGFASDEPSARPENPPGRAYILQYACESIPHQLARIRVRFSERTVEVKDALKEHAGGGPTGYESVVQGLDRVLERVVGIERVWRDGVVRVLSGNADVVGAWQNVLNTQMCALVVDVMQDVRRTYC</sequence>
<reference evidence="3 4" key="1">
    <citation type="journal article" date="2019" name="Sci. Rep.">
        <title>Comparative genomics of chytrid fungi reveal insights into the obligate biotrophic and pathogenic lifestyle of Synchytrium endobioticum.</title>
        <authorList>
            <person name="van de Vossenberg B.T.L.H."/>
            <person name="Warris S."/>
            <person name="Nguyen H.D.T."/>
            <person name="van Gent-Pelzer M.P.E."/>
            <person name="Joly D.L."/>
            <person name="van de Geest H.C."/>
            <person name="Bonants P.J.M."/>
            <person name="Smith D.S."/>
            <person name="Levesque C.A."/>
            <person name="van der Lee T.A.J."/>
        </authorList>
    </citation>
    <scope>NUCLEOTIDE SEQUENCE [LARGE SCALE GENOMIC DNA]</scope>
    <source>
        <strain evidence="3 4">CBS 675.73</strain>
    </source>
</reference>
<dbReference type="InterPro" id="IPR011993">
    <property type="entry name" value="PH-like_dom_sf"/>
</dbReference>
<comment type="caution">
    <text evidence="3">The sequence shown here is derived from an EMBL/GenBank/DDBJ whole genome shotgun (WGS) entry which is preliminary data.</text>
</comment>
<evidence type="ECO:0000313" key="3">
    <source>
        <dbReference type="EMBL" id="TPX78482.1"/>
    </source>
</evidence>
<dbReference type="Proteomes" id="UP000320333">
    <property type="component" value="Unassembled WGS sequence"/>
</dbReference>
<feature type="region of interest" description="Disordered" evidence="1">
    <location>
        <begin position="224"/>
        <end position="311"/>
    </location>
</feature>
<dbReference type="AlphaFoldDB" id="A0A507FQD8"/>
<feature type="region of interest" description="Disordered" evidence="1">
    <location>
        <begin position="193"/>
        <end position="212"/>
    </location>
</feature>
<evidence type="ECO:0000256" key="1">
    <source>
        <dbReference type="SAM" id="MobiDB-lite"/>
    </source>
</evidence>
<feature type="compositionally biased region" description="Polar residues" evidence="1">
    <location>
        <begin position="254"/>
        <end position="267"/>
    </location>
</feature>
<feature type="region of interest" description="Disordered" evidence="1">
    <location>
        <begin position="387"/>
        <end position="408"/>
    </location>
</feature>
<dbReference type="OrthoDB" id="2412252at2759"/>
<feature type="compositionally biased region" description="Low complexity" evidence="1">
    <location>
        <begin position="456"/>
        <end position="486"/>
    </location>
</feature>
<organism evidence="3 4">
    <name type="scientific">Chytriomyces confervae</name>
    <dbReference type="NCBI Taxonomy" id="246404"/>
    <lineage>
        <taxon>Eukaryota</taxon>
        <taxon>Fungi</taxon>
        <taxon>Fungi incertae sedis</taxon>
        <taxon>Chytridiomycota</taxon>
        <taxon>Chytridiomycota incertae sedis</taxon>
        <taxon>Chytridiomycetes</taxon>
        <taxon>Chytridiales</taxon>
        <taxon>Chytriomycetaceae</taxon>
        <taxon>Chytriomyces</taxon>
    </lineage>
</organism>
<feature type="compositionally biased region" description="Low complexity" evidence="1">
    <location>
        <begin position="430"/>
        <end position="446"/>
    </location>
</feature>
<feature type="region of interest" description="Disordered" evidence="1">
    <location>
        <begin position="424"/>
        <end position="490"/>
    </location>
</feature>
<evidence type="ECO:0000259" key="2">
    <source>
        <dbReference type="SMART" id="SM00233"/>
    </source>
</evidence>
<accession>A0A507FQD8</accession>
<dbReference type="SMART" id="SM00233">
    <property type="entry name" value="PH"/>
    <property type="match status" value="1"/>
</dbReference>
<feature type="compositionally biased region" description="Low complexity" evidence="1">
    <location>
        <begin position="399"/>
        <end position="408"/>
    </location>
</feature>
<keyword evidence="4" id="KW-1185">Reference proteome</keyword>
<evidence type="ECO:0000313" key="4">
    <source>
        <dbReference type="Proteomes" id="UP000320333"/>
    </source>
</evidence>
<dbReference type="InterPro" id="IPR001849">
    <property type="entry name" value="PH_domain"/>
</dbReference>
<proteinExistence type="predicted"/>
<gene>
    <name evidence="3" type="ORF">CcCBS67573_g00195</name>
</gene>
<feature type="compositionally biased region" description="Low complexity" evidence="1">
    <location>
        <begin position="290"/>
        <end position="305"/>
    </location>
</feature>
<dbReference type="Gene3D" id="2.30.29.30">
    <property type="entry name" value="Pleckstrin-homology domain (PH domain)/Phosphotyrosine-binding domain (PTB)"/>
    <property type="match status" value="1"/>
</dbReference>
<feature type="domain" description="PH" evidence="2">
    <location>
        <begin position="8"/>
        <end position="175"/>
    </location>
</feature>
<protein>
    <recommendedName>
        <fullName evidence="2">PH domain-containing protein</fullName>
    </recommendedName>
</protein>
<dbReference type="SUPFAM" id="SSF50729">
    <property type="entry name" value="PH domain-like"/>
    <property type="match status" value="1"/>
</dbReference>
<dbReference type="EMBL" id="QEAP01000003">
    <property type="protein sequence ID" value="TPX78482.1"/>
    <property type="molecule type" value="Genomic_DNA"/>
</dbReference>
<name>A0A507FQD8_9FUNG</name>